<evidence type="ECO:0000313" key="11">
    <source>
        <dbReference type="EMBL" id="CCA75385.1"/>
    </source>
</evidence>
<name>G4TVP2_SERID</name>
<keyword evidence="8 10" id="KW-0503">Monooxygenase</keyword>
<dbReference type="InterPro" id="IPR017972">
    <property type="entry name" value="Cyt_P450_CS"/>
</dbReference>
<evidence type="ECO:0000256" key="2">
    <source>
        <dbReference type="ARBA" id="ARBA00005179"/>
    </source>
</evidence>
<evidence type="ECO:0000256" key="8">
    <source>
        <dbReference type="ARBA" id="ARBA00023033"/>
    </source>
</evidence>
<dbReference type="InterPro" id="IPR036396">
    <property type="entry name" value="Cyt_P450_sf"/>
</dbReference>
<sequence>MPGAGFKRTAARGSFLVNTIRHWAYSMVEAAVADGTADDSIISKQINQPGISNTNLRDAVAVMYGAGVDTTVSAIINFLYAMARHPEWQERTRKEMEVILGHDHMPTMEDISRLEIFNAVWKESFRWNPPVPLGIPHVSSKEDTWKGYYIPKGTILHCNIGQSLFFVVRPPDSPPGWILRDPRIWGNDGHQFNPNRFLAGKNPTIGQLPDVSSIPFGFGRRICPGRYLAERLALQFSAAILSTYNVLPPKGEPTQFDTVFQDSVVRRPANFQCRFEPLRTSN</sequence>
<dbReference type="InParanoid" id="G4TVP2"/>
<dbReference type="PROSITE" id="PS00086">
    <property type="entry name" value="CYTOCHROME_P450"/>
    <property type="match status" value="1"/>
</dbReference>
<feature type="binding site" description="axial binding residue" evidence="9">
    <location>
        <position position="223"/>
    </location>
    <ligand>
        <name>heme</name>
        <dbReference type="ChEBI" id="CHEBI:30413"/>
    </ligand>
    <ligandPart>
        <name>Fe</name>
        <dbReference type="ChEBI" id="CHEBI:18248"/>
    </ligandPart>
</feature>
<evidence type="ECO:0000256" key="6">
    <source>
        <dbReference type="ARBA" id="ARBA00023002"/>
    </source>
</evidence>
<keyword evidence="7 9" id="KW-0408">Iron</keyword>
<evidence type="ECO:0000256" key="4">
    <source>
        <dbReference type="ARBA" id="ARBA00022617"/>
    </source>
</evidence>
<dbReference type="GO" id="GO:0004497">
    <property type="term" value="F:monooxygenase activity"/>
    <property type="evidence" value="ECO:0007669"/>
    <property type="project" value="UniProtKB-KW"/>
</dbReference>
<dbReference type="GO" id="GO:0005506">
    <property type="term" value="F:iron ion binding"/>
    <property type="evidence" value="ECO:0007669"/>
    <property type="project" value="InterPro"/>
</dbReference>
<dbReference type="PRINTS" id="PR00463">
    <property type="entry name" value="EP450I"/>
</dbReference>
<accession>G4TVP2</accession>
<evidence type="ECO:0000256" key="3">
    <source>
        <dbReference type="ARBA" id="ARBA00010617"/>
    </source>
</evidence>
<dbReference type="eggNOG" id="KOG0156">
    <property type="taxonomic scope" value="Eukaryota"/>
</dbReference>
<dbReference type="InterPro" id="IPR050364">
    <property type="entry name" value="Cytochrome_P450_fung"/>
</dbReference>
<comment type="similarity">
    <text evidence="3 10">Belongs to the cytochrome P450 family.</text>
</comment>
<organism evidence="11 12">
    <name type="scientific">Serendipita indica (strain DSM 11827)</name>
    <name type="common">Root endophyte fungus</name>
    <name type="synonym">Piriformospora indica</name>
    <dbReference type="NCBI Taxonomy" id="1109443"/>
    <lineage>
        <taxon>Eukaryota</taxon>
        <taxon>Fungi</taxon>
        <taxon>Dikarya</taxon>
        <taxon>Basidiomycota</taxon>
        <taxon>Agaricomycotina</taxon>
        <taxon>Agaricomycetes</taxon>
        <taxon>Sebacinales</taxon>
        <taxon>Serendipitaceae</taxon>
        <taxon>Serendipita</taxon>
    </lineage>
</organism>
<dbReference type="InterPro" id="IPR001128">
    <property type="entry name" value="Cyt_P450"/>
</dbReference>
<dbReference type="GO" id="GO:0020037">
    <property type="term" value="F:heme binding"/>
    <property type="evidence" value="ECO:0007669"/>
    <property type="project" value="InterPro"/>
</dbReference>
<keyword evidence="4 9" id="KW-0349">Heme</keyword>
<evidence type="ECO:0000256" key="7">
    <source>
        <dbReference type="ARBA" id="ARBA00023004"/>
    </source>
</evidence>
<reference evidence="11 12" key="1">
    <citation type="journal article" date="2011" name="PLoS Pathog.">
        <title>Endophytic Life Strategies Decoded by Genome and Transcriptome Analyses of the Mutualistic Root Symbiont Piriformospora indica.</title>
        <authorList>
            <person name="Zuccaro A."/>
            <person name="Lahrmann U."/>
            <person name="Guldener U."/>
            <person name="Langen G."/>
            <person name="Pfiffi S."/>
            <person name="Biedenkopf D."/>
            <person name="Wong P."/>
            <person name="Samans B."/>
            <person name="Grimm C."/>
            <person name="Basiewicz M."/>
            <person name="Murat C."/>
            <person name="Martin F."/>
            <person name="Kogel K.H."/>
        </authorList>
    </citation>
    <scope>NUCLEOTIDE SEQUENCE [LARGE SCALE GENOMIC DNA]</scope>
    <source>
        <strain evidence="11 12">DSM 11827</strain>
    </source>
</reference>
<evidence type="ECO:0000256" key="5">
    <source>
        <dbReference type="ARBA" id="ARBA00022723"/>
    </source>
</evidence>
<keyword evidence="5 9" id="KW-0479">Metal-binding</keyword>
<dbReference type="OMA" id="HRTTEDN"/>
<evidence type="ECO:0008006" key="13">
    <source>
        <dbReference type="Google" id="ProtNLM"/>
    </source>
</evidence>
<dbReference type="PANTHER" id="PTHR46300:SF7">
    <property type="entry name" value="P450, PUTATIVE (EUROFUNG)-RELATED"/>
    <property type="match status" value="1"/>
</dbReference>
<dbReference type="InterPro" id="IPR002401">
    <property type="entry name" value="Cyt_P450_E_grp-I"/>
</dbReference>
<dbReference type="OrthoDB" id="2789670at2759"/>
<dbReference type="EMBL" id="CAFZ01000441">
    <property type="protein sequence ID" value="CCA75385.1"/>
    <property type="molecule type" value="Genomic_DNA"/>
</dbReference>
<evidence type="ECO:0000313" key="12">
    <source>
        <dbReference type="Proteomes" id="UP000007148"/>
    </source>
</evidence>
<keyword evidence="12" id="KW-1185">Reference proteome</keyword>
<dbReference type="STRING" id="1109443.G4TVP2"/>
<dbReference type="PANTHER" id="PTHR46300">
    <property type="entry name" value="P450, PUTATIVE (EUROFUNG)-RELATED-RELATED"/>
    <property type="match status" value="1"/>
</dbReference>
<proteinExistence type="inferred from homology"/>
<protein>
    <recommendedName>
        <fullName evidence="13">Cytochrome P450</fullName>
    </recommendedName>
</protein>
<comment type="caution">
    <text evidence="11">The sequence shown here is derived from an EMBL/GenBank/DDBJ whole genome shotgun (WGS) entry which is preliminary data.</text>
</comment>
<dbReference type="HOGENOM" id="CLU_001570_2_0_1"/>
<dbReference type="Gene3D" id="1.10.630.10">
    <property type="entry name" value="Cytochrome P450"/>
    <property type="match status" value="1"/>
</dbReference>
<comment type="pathway">
    <text evidence="2">Secondary metabolite biosynthesis.</text>
</comment>
<dbReference type="Proteomes" id="UP000007148">
    <property type="component" value="Unassembled WGS sequence"/>
</dbReference>
<dbReference type="SUPFAM" id="SSF48264">
    <property type="entry name" value="Cytochrome P450"/>
    <property type="match status" value="1"/>
</dbReference>
<dbReference type="Pfam" id="PF00067">
    <property type="entry name" value="p450"/>
    <property type="match status" value="1"/>
</dbReference>
<comment type="cofactor">
    <cofactor evidence="1 9">
        <name>heme</name>
        <dbReference type="ChEBI" id="CHEBI:30413"/>
    </cofactor>
</comment>
<keyword evidence="6 10" id="KW-0560">Oxidoreductase</keyword>
<dbReference type="GO" id="GO:0016705">
    <property type="term" value="F:oxidoreductase activity, acting on paired donors, with incorporation or reduction of molecular oxygen"/>
    <property type="evidence" value="ECO:0007669"/>
    <property type="project" value="InterPro"/>
</dbReference>
<evidence type="ECO:0000256" key="10">
    <source>
        <dbReference type="RuleBase" id="RU000461"/>
    </source>
</evidence>
<gene>
    <name evidence="11" type="ORF">PIIN_09369</name>
</gene>
<evidence type="ECO:0000256" key="9">
    <source>
        <dbReference type="PIRSR" id="PIRSR602401-1"/>
    </source>
</evidence>
<evidence type="ECO:0000256" key="1">
    <source>
        <dbReference type="ARBA" id="ARBA00001971"/>
    </source>
</evidence>
<dbReference type="PRINTS" id="PR00385">
    <property type="entry name" value="P450"/>
</dbReference>
<dbReference type="AlphaFoldDB" id="G4TVP2"/>